<accession>A0A0C9WVX4</accession>
<keyword evidence="2" id="KW-1185">Reference proteome</keyword>
<proteinExistence type="predicted"/>
<evidence type="ECO:0000313" key="1">
    <source>
        <dbReference type="EMBL" id="KIJ96710.1"/>
    </source>
</evidence>
<dbReference type="EMBL" id="KN838713">
    <property type="protein sequence ID" value="KIJ96710.1"/>
    <property type="molecule type" value="Genomic_DNA"/>
</dbReference>
<sequence length="113" mass="12791">MTEHNFYIVIRPNLNGESLAQKRGWRSPAPMQMPSSLPRSYKSSPVILLIPRLKAGAGFNCLFRGEQGSKEKGVVQRKAVGLRIPVVDGRMQVVSQDRNRPVERDGDMEWNTR</sequence>
<dbReference type="AlphaFoldDB" id="A0A0C9WVX4"/>
<reference evidence="2" key="2">
    <citation type="submission" date="2015-01" db="EMBL/GenBank/DDBJ databases">
        <title>Evolutionary Origins and Diversification of the Mycorrhizal Mutualists.</title>
        <authorList>
            <consortium name="DOE Joint Genome Institute"/>
            <consortium name="Mycorrhizal Genomics Consortium"/>
            <person name="Kohler A."/>
            <person name="Kuo A."/>
            <person name="Nagy L.G."/>
            <person name="Floudas D."/>
            <person name="Copeland A."/>
            <person name="Barry K.W."/>
            <person name="Cichocki N."/>
            <person name="Veneault-Fourrey C."/>
            <person name="LaButti K."/>
            <person name="Lindquist E.A."/>
            <person name="Lipzen A."/>
            <person name="Lundell T."/>
            <person name="Morin E."/>
            <person name="Murat C."/>
            <person name="Riley R."/>
            <person name="Ohm R."/>
            <person name="Sun H."/>
            <person name="Tunlid A."/>
            <person name="Henrissat B."/>
            <person name="Grigoriev I.V."/>
            <person name="Hibbett D.S."/>
            <person name="Martin F."/>
        </authorList>
    </citation>
    <scope>NUCLEOTIDE SEQUENCE [LARGE SCALE GENOMIC DNA]</scope>
    <source>
        <strain evidence="2">LaAM-08-1</strain>
    </source>
</reference>
<protein>
    <submittedName>
        <fullName evidence="1">Uncharacterized protein</fullName>
    </submittedName>
</protein>
<dbReference type="Proteomes" id="UP000054477">
    <property type="component" value="Unassembled WGS sequence"/>
</dbReference>
<reference evidence="1 2" key="1">
    <citation type="submission" date="2014-04" db="EMBL/GenBank/DDBJ databases">
        <authorList>
            <consortium name="DOE Joint Genome Institute"/>
            <person name="Kuo A."/>
            <person name="Kohler A."/>
            <person name="Nagy L.G."/>
            <person name="Floudas D."/>
            <person name="Copeland A."/>
            <person name="Barry K.W."/>
            <person name="Cichocki N."/>
            <person name="Veneault-Fourrey C."/>
            <person name="LaButti K."/>
            <person name="Lindquist E.A."/>
            <person name="Lipzen A."/>
            <person name="Lundell T."/>
            <person name="Morin E."/>
            <person name="Murat C."/>
            <person name="Sun H."/>
            <person name="Tunlid A."/>
            <person name="Henrissat B."/>
            <person name="Grigoriev I.V."/>
            <person name="Hibbett D.S."/>
            <person name="Martin F."/>
            <person name="Nordberg H.P."/>
            <person name="Cantor M.N."/>
            <person name="Hua S.X."/>
        </authorList>
    </citation>
    <scope>NUCLEOTIDE SEQUENCE [LARGE SCALE GENOMIC DNA]</scope>
    <source>
        <strain evidence="1 2">LaAM-08-1</strain>
    </source>
</reference>
<gene>
    <name evidence="1" type="ORF">K443DRAFT_275132</name>
</gene>
<evidence type="ECO:0000313" key="2">
    <source>
        <dbReference type="Proteomes" id="UP000054477"/>
    </source>
</evidence>
<organism evidence="1 2">
    <name type="scientific">Laccaria amethystina LaAM-08-1</name>
    <dbReference type="NCBI Taxonomy" id="1095629"/>
    <lineage>
        <taxon>Eukaryota</taxon>
        <taxon>Fungi</taxon>
        <taxon>Dikarya</taxon>
        <taxon>Basidiomycota</taxon>
        <taxon>Agaricomycotina</taxon>
        <taxon>Agaricomycetes</taxon>
        <taxon>Agaricomycetidae</taxon>
        <taxon>Agaricales</taxon>
        <taxon>Agaricineae</taxon>
        <taxon>Hydnangiaceae</taxon>
        <taxon>Laccaria</taxon>
    </lineage>
</organism>
<dbReference type="HOGENOM" id="CLU_2133893_0_0_1"/>
<name>A0A0C9WVX4_9AGAR</name>